<feature type="signal peptide" evidence="8">
    <location>
        <begin position="1"/>
        <end position="26"/>
    </location>
</feature>
<comment type="catalytic activity">
    <reaction evidence="1">
        <text>Endohydrolysis of (1-&gt;4)-beta-D-glucosidic linkages in cellulose, lichenin and cereal beta-D-glucans.</text>
        <dbReference type="EC" id="3.2.1.4"/>
    </reaction>
</comment>
<gene>
    <name evidence="9" type="ORF">GCM10007875_05870</name>
</gene>
<dbReference type="InterPro" id="IPR002037">
    <property type="entry name" value="Glyco_hydro_8"/>
</dbReference>
<keyword evidence="10" id="KW-1185">Reference proteome</keyword>
<keyword evidence="7" id="KW-0119">Carbohydrate metabolism</keyword>
<dbReference type="Proteomes" id="UP001156664">
    <property type="component" value="Unassembled WGS sequence"/>
</dbReference>
<dbReference type="Gene3D" id="1.50.10.10">
    <property type="match status" value="1"/>
</dbReference>
<comment type="caution">
    <text evidence="9">The sequence shown here is derived from an EMBL/GenBank/DDBJ whole genome shotgun (WGS) entry which is preliminary data.</text>
</comment>
<evidence type="ECO:0000313" key="10">
    <source>
        <dbReference type="Proteomes" id="UP001156664"/>
    </source>
</evidence>
<dbReference type="NCBIfam" id="NF008305">
    <property type="entry name" value="PRK11097.1"/>
    <property type="match status" value="1"/>
</dbReference>
<dbReference type="EMBL" id="BSOJ01000006">
    <property type="protein sequence ID" value="GLR25499.1"/>
    <property type="molecule type" value="Genomic_DNA"/>
</dbReference>
<evidence type="ECO:0000256" key="2">
    <source>
        <dbReference type="ARBA" id="ARBA00009209"/>
    </source>
</evidence>
<proteinExistence type="inferred from homology"/>
<dbReference type="InterPro" id="IPR008928">
    <property type="entry name" value="6-hairpin_glycosidase_sf"/>
</dbReference>
<keyword evidence="4" id="KW-0378">Hydrolase</keyword>
<dbReference type="Pfam" id="PF01270">
    <property type="entry name" value="Glyco_hydro_8"/>
    <property type="match status" value="1"/>
</dbReference>
<evidence type="ECO:0000256" key="8">
    <source>
        <dbReference type="SAM" id="SignalP"/>
    </source>
</evidence>
<dbReference type="EC" id="3.2.1.4" evidence="3"/>
<reference evidence="10" key="1">
    <citation type="journal article" date="2019" name="Int. J. Syst. Evol. Microbiol.">
        <title>The Global Catalogue of Microorganisms (GCM) 10K type strain sequencing project: providing services to taxonomists for standard genome sequencing and annotation.</title>
        <authorList>
            <consortium name="The Broad Institute Genomics Platform"/>
            <consortium name="The Broad Institute Genome Sequencing Center for Infectious Disease"/>
            <person name="Wu L."/>
            <person name="Ma J."/>
        </authorList>
    </citation>
    <scope>NUCLEOTIDE SEQUENCE [LARGE SCALE GENOMIC DNA]</scope>
    <source>
        <strain evidence="10">NBRC 105857</strain>
    </source>
</reference>
<keyword evidence="6" id="KW-0326">Glycosidase</keyword>
<accession>A0ABQ5YN24</accession>
<evidence type="ECO:0000256" key="6">
    <source>
        <dbReference type="ARBA" id="ARBA00023295"/>
    </source>
</evidence>
<evidence type="ECO:0000256" key="5">
    <source>
        <dbReference type="ARBA" id="ARBA00023001"/>
    </source>
</evidence>
<evidence type="ECO:0000313" key="9">
    <source>
        <dbReference type="EMBL" id="GLR25499.1"/>
    </source>
</evidence>
<dbReference type="PRINTS" id="PR00735">
    <property type="entry name" value="GLHYDRLASE8"/>
</dbReference>
<comment type="similarity">
    <text evidence="2">Belongs to the glycosyl hydrolase 8 (cellulase D) family.</text>
</comment>
<evidence type="ECO:0000256" key="1">
    <source>
        <dbReference type="ARBA" id="ARBA00000966"/>
    </source>
</evidence>
<evidence type="ECO:0000256" key="7">
    <source>
        <dbReference type="ARBA" id="ARBA00023326"/>
    </source>
</evidence>
<dbReference type="RefSeq" id="WP_284279854.1">
    <property type="nucleotide sequence ID" value="NZ_BSOJ01000006.1"/>
</dbReference>
<name>A0ABQ5YN24_9BURK</name>
<evidence type="ECO:0000256" key="3">
    <source>
        <dbReference type="ARBA" id="ARBA00012601"/>
    </source>
</evidence>
<keyword evidence="8" id="KW-0732">Signal</keyword>
<feature type="chain" id="PRO_5045907470" description="cellulase" evidence="8">
    <location>
        <begin position="27"/>
        <end position="392"/>
    </location>
</feature>
<organism evidence="9 10">
    <name type="scientific">Limnobacter litoralis</name>
    <dbReference type="NCBI Taxonomy" id="481366"/>
    <lineage>
        <taxon>Bacteria</taxon>
        <taxon>Pseudomonadati</taxon>
        <taxon>Pseudomonadota</taxon>
        <taxon>Betaproteobacteria</taxon>
        <taxon>Burkholderiales</taxon>
        <taxon>Burkholderiaceae</taxon>
        <taxon>Limnobacter</taxon>
    </lineage>
</organism>
<sequence length="392" mass="43100">MKGWRIVFGMLAMGVALATTAPSARAGVMGTIESLFGAHSDWPDWAHFKRAYLSEDGRVVDHSESDLRTVSEGQAYALFFALAANDKDSFNRILTWTQNNLAAGDLRKNLPAWIWGKSDKGWAVIDSNSASDADLWMVFTLDQAGRLWCKPEYTATAKAMGMNLLNRETQVVTGLGLSLLPGEKGFSNSSGDVRLNPSYAPAFILGYLAQSQAEEPRWAELYLSNQRLLMQMASHGSFADWVTLKNGQLGPAEDGRGDYDAIRVYLWLGMDGGADPMEKSLIQQIKPFTREIAKRGAVPLWANPWQGKVSEDNGPAGFQVAAAPLMIKLGDKTLARQLESKGLTSDSSKAWLDYGYYNSVLTLFARGNLQQRYSVSSQHGMQPRTWKGGHCG</sequence>
<keyword evidence="5" id="KW-0136">Cellulose degradation</keyword>
<dbReference type="SUPFAM" id="SSF48208">
    <property type="entry name" value="Six-hairpin glycosidases"/>
    <property type="match status" value="1"/>
</dbReference>
<dbReference type="InterPro" id="IPR012341">
    <property type="entry name" value="6hp_glycosidase-like_sf"/>
</dbReference>
<evidence type="ECO:0000256" key="4">
    <source>
        <dbReference type="ARBA" id="ARBA00022801"/>
    </source>
</evidence>
<keyword evidence="7" id="KW-0624">Polysaccharide degradation</keyword>
<protein>
    <recommendedName>
        <fullName evidence="3">cellulase</fullName>
        <ecNumber evidence="3">3.2.1.4</ecNumber>
    </recommendedName>
</protein>